<evidence type="ECO:0000313" key="3">
    <source>
        <dbReference type="EMBL" id="MFD1411522.1"/>
    </source>
</evidence>
<proteinExistence type="predicted"/>
<protein>
    <submittedName>
        <fullName evidence="3">Distal tail protein Dit</fullName>
    </submittedName>
</protein>
<accession>A0ABW4BMP6</accession>
<dbReference type="Pfam" id="PF05709">
    <property type="entry name" value="Sipho_tail"/>
    <property type="match status" value="1"/>
</dbReference>
<gene>
    <name evidence="3" type="ORF">ACFQ4R_07990</name>
</gene>
<dbReference type="InterPro" id="IPR006520">
    <property type="entry name" value="Dit_BPSPP_N"/>
</dbReference>
<dbReference type="InterPro" id="IPR054738">
    <property type="entry name" value="Siphovirus-type_tail_C"/>
</dbReference>
<feature type="domain" description="Siphovirus-type tail component C-terminal" evidence="2">
    <location>
        <begin position="603"/>
        <end position="674"/>
    </location>
</feature>
<name>A0ABW4BMP6_9LACO</name>
<dbReference type="Gene3D" id="2.60.120.260">
    <property type="entry name" value="Galactose-binding domain-like"/>
    <property type="match status" value="1"/>
</dbReference>
<keyword evidence="4" id="KW-1185">Reference proteome</keyword>
<organism evidence="3 4">
    <name type="scientific">Lapidilactobacillus gannanensis</name>
    <dbReference type="NCBI Taxonomy" id="2486002"/>
    <lineage>
        <taxon>Bacteria</taxon>
        <taxon>Bacillati</taxon>
        <taxon>Bacillota</taxon>
        <taxon>Bacilli</taxon>
        <taxon>Lactobacillales</taxon>
        <taxon>Lactobacillaceae</taxon>
        <taxon>Lapidilactobacillus</taxon>
    </lineage>
</organism>
<evidence type="ECO:0000259" key="1">
    <source>
        <dbReference type="Pfam" id="PF05709"/>
    </source>
</evidence>
<dbReference type="RefSeq" id="WP_125650848.1">
    <property type="nucleotide sequence ID" value="NZ_JBHTOH010000079.1"/>
</dbReference>
<reference evidence="4" key="1">
    <citation type="journal article" date="2019" name="Int. J. Syst. Evol. Microbiol.">
        <title>The Global Catalogue of Microorganisms (GCM) 10K type strain sequencing project: providing services to taxonomists for standard genome sequencing and annotation.</title>
        <authorList>
            <consortium name="The Broad Institute Genomics Platform"/>
            <consortium name="The Broad Institute Genome Sequencing Center for Infectious Disease"/>
            <person name="Wu L."/>
            <person name="Ma J."/>
        </authorList>
    </citation>
    <scope>NUCLEOTIDE SEQUENCE [LARGE SCALE GENOMIC DNA]</scope>
    <source>
        <strain evidence="4">CCM 8937</strain>
    </source>
</reference>
<comment type="caution">
    <text evidence="3">The sequence shown here is derived from an EMBL/GenBank/DDBJ whole genome shotgun (WGS) entry which is preliminary data.</text>
</comment>
<evidence type="ECO:0000313" key="4">
    <source>
        <dbReference type="Proteomes" id="UP001597191"/>
    </source>
</evidence>
<dbReference type="NCBIfam" id="TIGR01633">
    <property type="entry name" value="phi3626_gp14_N"/>
    <property type="match status" value="1"/>
</dbReference>
<dbReference type="Pfam" id="PF22768">
    <property type="entry name" value="SPP1_Dit"/>
    <property type="match status" value="1"/>
</dbReference>
<dbReference type="Gene3D" id="2.40.30.200">
    <property type="match status" value="1"/>
</dbReference>
<dbReference type="InterPro" id="IPR008841">
    <property type="entry name" value="Siphovirus-type_tail_N"/>
</dbReference>
<evidence type="ECO:0000259" key="2">
    <source>
        <dbReference type="Pfam" id="PF22768"/>
    </source>
</evidence>
<sequence>MSAVTFNGYDLSKLIKVHWDIDPEILPAVDDRTTTVGDRNGSLFLHRRIGERVITMGYTMLNADEAKRQELTRALNVSEPKQLILGKQPDRYYMAMPKGDISRGTKGWNDWSTIDWIVYEPYAHSLATQTADNKPYKDVPVNLLTDSGFESGNVPANYAWGDGKLLDRGLRVCGEAETLPSPMSKFMLQVGNYSSDSTLQQDQYAYYPITPVIIKNGETWTYSYYYATAGSATGQASDYLMLDDINPLFALSMGHDARNNSGGQTTWHRFVKTWTADRDVTVTALRFGFIKTSASPGWLCIDNIKLAKEHTASPWSPNPAEPEYYSETITLTNNGTVPTPLHVTAEMRSDNGFLGLTLDDNPPYQVGNPDEIDGVMYDPSQMLVPDMPALAEYAINDAKYQVIPPSQGVMKQQGSLQQTSDKHISAKDFGPTPSVKGPRGPAMIYALPADNEGNKGAKNWTFRVHDGFGSLRNKPRDVGQICATVLDINGKSIASIIMADLSRTGNEFLLRFDVNQKQVRLQRMTWKDWDGSGFTTHYYIRKSGNQFTFGWARDPKSYTYVCDELADTEAYYVSFSFLKWMDVPTPAYYGLVNWNFRKDMVDEFKNLPNYFTDGDLVNLDSKTNTLTINDYPDWDRVDIASEPLLLQPGKSTLGIVYSTFAKPPKVTVDFEERWL</sequence>
<dbReference type="Proteomes" id="UP001597191">
    <property type="component" value="Unassembled WGS sequence"/>
</dbReference>
<dbReference type="EMBL" id="JBHTOH010000079">
    <property type="protein sequence ID" value="MFD1411522.1"/>
    <property type="molecule type" value="Genomic_DNA"/>
</dbReference>
<feature type="domain" description="Siphovirus-type tail component RIFT-related" evidence="1">
    <location>
        <begin position="21"/>
        <end position="101"/>
    </location>
</feature>